<dbReference type="EMBL" id="CATNWA010015849">
    <property type="protein sequence ID" value="CAI9587448.1"/>
    <property type="molecule type" value="Genomic_DNA"/>
</dbReference>
<evidence type="ECO:0000313" key="2">
    <source>
        <dbReference type="Proteomes" id="UP001162483"/>
    </source>
</evidence>
<comment type="caution">
    <text evidence="1">The sequence shown here is derived from an EMBL/GenBank/DDBJ whole genome shotgun (WGS) entry which is preliminary data.</text>
</comment>
<name>A0ABN9EVS4_9NEOB</name>
<keyword evidence="2" id="KW-1185">Reference proteome</keyword>
<protein>
    <submittedName>
        <fullName evidence="1">Uncharacterized protein</fullName>
    </submittedName>
</protein>
<feature type="non-terminal residue" evidence="1">
    <location>
        <position position="73"/>
    </location>
</feature>
<organism evidence="1 2">
    <name type="scientific">Staurois parvus</name>
    <dbReference type="NCBI Taxonomy" id="386267"/>
    <lineage>
        <taxon>Eukaryota</taxon>
        <taxon>Metazoa</taxon>
        <taxon>Chordata</taxon>
        <taxon>Craniata</taxon>
        <taxon>Vertebrata</taxon>
        <taxon>Euteleostomi</taxon>
        <taxon>Amphibia</taxon>
        <taxon>Batrachia</taxon>
        <taxon>Anura</taxon>
        <taxon>Neobatrachia</taxon>
        <taxon>Ranoidea</taxon>
        <taxon>Ranidae</taxon>
        <taxon>Staurois</taxon>
    </lineage>
</organism>
<reference evidence="1" key="1">
    <citation type="submission" date="2023-05" db="EMBL/GenBank/DDBJ databases">
        <authorList>
            <person name="Stuckert A."/>
        </authorList>
    </citation>
    <scope>NUCLEOTIDE SEQUENCE</scope>
</reference>
<evidence type="ECO:0000313" key="1">
    <source>
        <dbReference type="EMBL" id="CAI9587448.1"/>
    </source>
</evidence>
<accession>A0ABN9EVS4</accession>
<dbReference type="Proteomes" id="UP001162483">
    <property type="component" value="Unassembled WGS sequence"/>
</dbReference>
<gene>
    <name evidence="1" type="ORF">SPARVUS_LOCUS10565773</name>
</gene>
<proteinExistence type="predicted"/>
<sequence>MLKRTVRKGPNCLQSQWLKTSKLCEAFRLAQQQCVETFLNGFPWLSSCIQALHHQMQCKASDAVVKSTPPLDT</sequence>